<dbReference type="Pfam" id="PF00528">
    <property type="entry name" value="BPD_transp_1"/>
    <property type="match status" value="1"/>
</dbReference>
<keyword evidence="11" id="KW-1185">Reference proteome</keyword>
<name>A0A343TNC6_9EURY</name>
<organism evidence="10 11">
    <name type="scientific">Halalkaliarchaeum desulfuricum</name>
    <dbReference type="NCBI Taxonomy" id="2055893"/>
    <lineage>
        <taxon>Archaea</taxon>
        <taxon>Methanobacteriati</taxon>
        <taxon>Methanobacteriota</taxon>
        <taxon>Stenosarchaea group</taxon>
        <taxon>Halobacteria</taxon>
        <taxon>Halobacteriales</taxon>
        <taxon>Haloferacaceae</taxon>
        <taxon>Halalkaliarchaeum</taxon>
    </lineage>
</organism>
<accession>A0A343TNC6</accession>
<sequence length="309" mass="32246">MTDPTTLRERVGAAPWGLSAWLRRVDSSFVRSMRHNAGVRLGGSIVAVLTIVAVLGPVVSPYDPTAQVLDSRLAAPSLAHPLGTDALGRDVATRLVYGARVSLVLALVATAVRLGVGTAVGLVAGYAGGVVDAALMRLVDIQLAFPGLVLALVVAGVLGPSLTNVLIALSVVGWASYARVVRANVLAVKDRAFVESAQLYGTPPRRVARRHLMPNVVNPVLVLATMNLGSIVLTAAGLSFLGLGAQPPTPEWGTMIAGGREYLRTAPWLVTAPGVAIMVTVIGCNVFGDGLRDVLDPDHLGNRTRRKPT</sequence>
<dbReference type="GO" id="GO:0005886">
    <property type="term" value="C:plasma membrane"/>
    <property type="evidence" value="ECO:0007669"/>
    <property type="project" value="UniProtKB-SubCell"/>
</dbReference>
<evidence type="ECO:0000256" key="5">
    <source>
        <dbReference type="ARBA" id="ARBA00022989"/>
    </source>
</evidence>
<comment type="similarity">
    <text evidence="7">Belongs to the binding-protein-dependent transport system permease family. OppBC subfamily.</text>
</comment>
<gene>
    <name evidence="10" type="primary">ddpC2</name>
    <name evidence="10" type="ORF">AArcSl_2987</name>
</gene>
<feature type="transmembrane region" description="Helical" evidence="8">
    <location>
        <begin position="41"/>
        <end position="59"/>
    </location>
</feature>
<dbReference type="KEGG" id="hdf:AArcSl_2987"/>
<evidence type="ECO:0000256" key="4">
    <source>
        <dbReference type="ARBA" id="ARBA00022692"/>
    </source>
</evidence>
<dbReference type="PANTHER" id="PTHR43386:SF1">
    <property type="entry name" value="D,D-DIPEPTIDE TRANSPORT SYSTEM PERMEASE PROTEIN DDPC-RELATED"/>
    <property type="match status" value="1"/>
</dbReference>
<proteinExistence type="inferred from homology"/>
<evidence type="ECO:0000313" key="11">
    <source>
        <dbReference type="Proteomes" id="UP000263012"/>
    </source>
</evidence>
<evidence type="ECO:0000256" key="6">
    <source>
        <dbReference type="ARBA" id="ARBA00023136"/>
    </source>
</evidence>
<feature type="transmembrane region" description="Helical" evidence="8">
    <location>
        <begin position="220"/>
        <end position="245"/>
    </location>
</feature>
<dbReference type="InterPro" id="IPR025966">
    <property type="entry name" value="OppC_N"/>
</dbReference>
<dbReference type="Gene3D" id="1.10.3720.10">
    <property type="entry name" value="MetI-like"/>
    <property type="match status" value="1"/>
</dbReference>
<evidence type="ECO:0000256" key="2">
    <source>
        <dbReference type="ARBA" id="ARBA00022448"/>
    </source>
</evidence>
<dbReference type="InterPro" id="IPR000515">
    <property type="entry name" value="MetI-like"/>
</dbReference>
<feature type="domain" description="ABC transmembrane type-1" evidence="9">
    <location>
        <begin position="99"/>
        <end position="288"/>
    </location>
</feature>
<reference evidence="11" key="1">
    <citation type="submission" date="2017-11" db="EMBL/GenBank/DDBJ databases">
        <title>Phenotypic and genomic properties of facultatively anaerobic sulfur-reducing natronoarchaea from hypersaline soda lakes.</title>
        <authorList>
            <person name="Sorokin D.Y."/>
            <person name="Kublanov I.V."/>
            <person name="Roman P."/>
            <person name="Sinninghe Damste J.S."/>
            <person name="Golyshin P.N."/>
            <person name="Rojo D."/>
            <person name="Ciordia S."/>
            <person name="Mena M.D.C."/>
            <person name="Ferrer M."/>
            <person name="Messina E."/>
            <person name="Smedile F."/>
            <person name="La Spada G."/>
            <person name="La Cono V."/>
            <person name="Yakimov M.M."/>
        </authorList>
    </citation>
    <scope>NUCLEOTIDE SEQUENCE [LARGE SCALE GENOMIC DNA]</scope>
    <source>
        <strain evidence="11">AArc-Sl</strain>
    </source>
</reference>
<feature type="transmembrane region" description="Helical" evidence="8">
    <location>
        <begin position="103"/>
        <end position="126"/>
    </location>
</feature>
<evidence type="ECO:0000256" key="7">
    <source>
        <dbReference type="ARBA" id="ARBA00024202"/>
    </source>
</evidence>
<evidence type="ECO:0000259" key="9">
    <source>
        <dbReference type="PROSITE" id="PS50928"/>
    </source>
</evidence>
<keyword evidence="5 8" id="KW-1133">Transmembrane helix</keyword>
<dbReference type="GO" id="GO:0055085">
    <property type="term" value="P:transmembrane transport"/>
    <property type="evidence" value="ECO:0007669"/>
    <property type="project" value="InterPro"/>
</dbReference>
<dbReference type="InterPro" id="IPR035906">
    <property type="entry name" value="MetI-like_sf"/>
</dbReference>
<keyword evidence="2 8" id="KW-0813">Transport</keyword>
<dbReference type="CDD" id="cd06261">
    <property type="entry name" value="TM_PBP2"/>
    <property type="match status" value="1"/>
</dbReference>
<dbReference type="InterPro" id="IPR053385">
    <property type="entry name" value="ABC_transport_permease"/>
</dbReference>
<evidence type="ECO:0000256" key="8">
    <source>
        <dbReference type="RuleBase" id="RU363032"/>
    </source>
</evidence>
<feature type="transmembrane region" description="Helical" evidence="8">
    <location>
        <begin position="265"/>
        <end position="287"/>
    </location>
</feature>
<keyword evidence="6 8" id="KW-0472">Membrane</keyword>
<dbReference type="PANTHER" id="PTHR43386">
    <property type="entry name" value="OLIGOPEPTIDE TRANSPORT SYSTEM PERMEASE PROTEIN APPC"/>
    <property type="match status" value="1"/>
</dbReference>
<dbReference type="PROSITE" id="PS50928">
    <property type="entry name" value="ABC_TM1"/>
    <property type="match status" value="1"/>
</dbReference>
<dbReference type="NCBIfam" id="NF045474">
    <property type="entry name" value="Opp2C"/>
    <property type="match status" value="1"/>
</dbReference>
<dbReference type="EMBL" id="CP025066">
    <property type="protein sequence ID" value="AUX10598.1"/>
    <property type="molecule type" value="Genomic_DNA"/>
</dbReference>
<evidence type="ECO:0000256" key="1">
    <source>
        <dbReference type="ARBA" id="ARBA00004651"/>
    </source>
</evidence>
<dbReference type="AlphaFoldDB" id="A0A343TNC6"/>
<dbReference type="Proteomes" id="UP000263012">
    <property type="component" value="Chromosome"/>
</dbReference>
<dbReference type="InterPro" id="IPR050366">
    <property type="entry name" value="BP-dependent_transpt_permease"/>
</dbReference>
<keyword evidence="4 8" id="KW-0812">Transmembrane</keyword>
<evidence type="ECO:0000256" key="3">
    <source>
        <dbReference type="ARBA" id="ARBA00022475"/>
    </source>
</evidence>
<dbReference type="Pfam" id="PF12911">
    <property type="entry name" value="OppC_N"/>
    <property type="match status" value="1"/>
</dbReference>
<comment type="subcellular location">
    <subcellularLocation>
        <location evidence="1 8">Cell membrane</location>
        <topology evidence="1 8">Multi-pass membrane protein</topology>
    </subcellularLocation>
</comment>
<evidence type="ECO:0000313" key="10">
    <source>
        <dbReference type="EMBL" id="AUX10598.1"/>
    </source>
</evidence>
<dbReference type="SUPFAM" id="SSF161098">
    <property type="entry name" value="MetI-like"/>
    <property type="match status" value="1"/>
</dbReference>
<keyword evidence="3" id="KW-1003">Cell membrane</keyword>
<protein>
    <submittedName>
        <fullName evidence="10">Peptide/nickel transport system permease protein</fullName>
    </submittedName>
</protein>